<evidence type="ECO:0000313" key="3">
    <source>
        <dbReference type="EMBL" id="TFK26606.1"/>
    </source>
</evidence>
<keyword evidence="4" id="KW-1185">Reference proteome</keyword>
<dbReference type="STRING" id="230819.A0A5C3L345"/>
<evidence type="ECO:0000256" key="1">
    <source>
        <dbReference type="SAM" id="Phobius"/>
    </source>
</evidence>
<keyword evidence="1" id="KW-1133">Transmembrane helix</keyword>
<evidence type="ECO:0000259" key="2">
    <source>
        <dbReference type="Pfam" id="PF20151"/>
    </source>
</evidence>
<name>A0A5C3L345_COPMA</name>
<feature type="transmembrane region" description="Helical" evidence="1">
    <location>
        <begin position="20"/>
        <end position="37"/>
    </location>
</feature>
<dbReference type="Proteomes" id="UP000307440">
    <property type="component" value="Unassembled WGS sequence"/>
</dbReference>
<proteinExistence type="predicted"/>
<feature type="transmembrane region" description="Helical" evidence="1">
    <location>
        <begin position="57"/>
        <end position="76"/>
    </location>
</feature>
<keyword evidence="1" id="KW-0812">Transmembrane</keyword>
<feature type="domain" description="DUF6533" evidence="2">
    <location>
        <begin position="23"/>
        <end position="68"/>
    </location>
</feature>
<keyword evidence="1" id="KW-0472">Membrane</keyword>
<reference evidence="3 4" key="1">
    <citation type="journal article" date="2019" name="Nat. Ecol. Evol.">
        <title>Megaphylogeny resolves global patterns of mushroom evolution.</title>
        <authorList>
            <person name="Varga T."/>
            <person name="Krizsan K."/>
            <person name="Foldi C."/>
            <person name="Dima B."/>
            <person name="Sanchez-Garcia M."/>
            <person name="Sanchez-Ramirez S."/>
            <person name="Szollosi G.J."/>
            <person name="Szarkandi J.G."/>
            <person name="Papp V."/>
            <person name="Albert L."/>
            <person name="Andreopoulos W."/>
            <person name="Angelini C."/>
            <person name="Antonin V."/>
            <person name="Barry K.W."/>
            <person name="Bougher N.L."/>
            <person name="Buchanan P."/>
            <person name="Buyck B."/>
            <person name="Bense V."/>
            <person name="Catcheside P."/>
            <person name="Chovatia M."/>
            <person name="Cooper J."/>
            <person name="Damon W."/>
            <person name="Desjardin D."/>
            <person name="Finy P."/>
            <person name="Geml J."/>
            <person name="Haridas S."/>
            <person name="Hughes K."/>
            <person name="Justo A."/>
            <person name="Karasinski D."/>
            <person name="Kautmanova I."/>
            <person name="Kiss B."/>
            <person name="Kocsube S."/>
            <person name="Kotiranta H."/>
            <person name="LaButti K.M."/>
            <person name="Lechner B.E."/>
            <person name="Liimatainen K."/>
            <person name="Lipzen A."/>
            <person name="Lukacs Z."/>
            <person name="Mihaltcheva S."/>
            <person name="Morgado L.N."/>
            <person name="Niskanen T."/>
            <person name="Noordeloos M.E."/>
            <person name="Ohm R.A."/>
            <person name="Ortiz-Santana B."/>
            <person name="Ovrebo C."/>
            <person name="Racz N."/>
            <person name="Riley R."/>
            <person name="Savchenko A."/>
            <person name="Shiryaev A."/>
            <person name="Soop K."/>
            <person name="Spirin V."/>
            <person name="Szebenyi C."/>
            <person name="Tomsovsky M."/>
            <person name="Tulloss R.E."/>
            <person name="Uehling J."/>
            <person name="Grigoriev I.V."/>
            <person name="Vagvolgyi C."/>
            <person name="Papp T."/>
            <person name="Martin F.M."/>
            <person name="Miettinen O."/>
            <person name="Hibbett D.S."/>
            <person name="Nagy L.G."/>
        </authorList>
    </citation>
    <scope>NUCLEOTIDE SEQUENCE [LARGE SCALE GENOMIC DNA]</scope>
    <source>
        <strain evidence="3 4">CBS 121175</strain>
    </source>
</reference>
<dbReference type="AlphaFoldDB" id="A0A5C3L345"/>
<feature type="transmembrane region" description="Helical" evidence="1">
    <location>
        <begin position="127"/>
        <end position="151"/>
    </location>
</feature>
<dbReference type="InterPro" id="IPR045340">
    <property type="entry name" value="DUF6533"/>
</dbReference>
<dbReference type="EMBL" id="ML210173">
    <property type="protein sequence ID" value="TFK26606.1"/>
    <property type="molecule type" value="Genomic_DNA"/>
</dbReference>
<gene>
    <name evidence="3" type="ORF">FA15DRAFT_702711</name>
</gene>
<dbReference type="OrthoDB" id="2958007at2759"/>
<feature type="transmembrane region" description="Helical" evidence="1">
    <location>
        <begin position="171"/>
        <end position="195"/>
    </location>
</feature>
<accession>A0A5C3L345</accession>
<organism evidence="3 4">
    <name type="scientific">Coprinopsis marcescibilis</name>
    <name type="common">Agaric fungus</name>
    <name type="synonym">Psathyrella marcescibilis</name>
    <dbReference type="NCBI Taxonomy" id="230819"/>
    <lineage>
        <taxon>Eukaryota</taxon>
        <taxon>Fungi</taxon>
        <taxon>Dikarya</taxon>
        <taxon>Basidiomycota</taxon>
        <taxon>Agaricomycotina</taxon>
        <taxon>Agaricomycetes</taxon>
        <taxon>Agaricomycetidae</taxon>
        <taxon>Agaricales</taxon>
        <taxon>Agaricineae</taxon>
        <taxon>Psathyrellaceae</taxon>
        <taxon>Coprinopsis</taxon>
    </lineage>
</organism>
<protein>
    <recommendedName>
        <fullName evidence="2">DUF6533 domain-containing protein</fullName>
    </recommendedName>
</protein>
<evidence type="ECO:0000313" key="4">
    <source>
        <dbReference type="Proteomes" id="UP000307440"/>
    </source>
</evidence>
<sequence>METPLNVPVELIRSFELFRVVKYMQVVSFSIFLCDYLQMLELEIAVVWQTKWGIGNILYLFSRLLPFFDVPLVIFYRLYPNVPTLPNRVCDVLYKIETWCTVLGIFASEIMLVMMIYALTSNKIIRWWLIGQTVTVGSAACVTLGIFSASLQFGEAPLPIPTGCLLVGGKFIFAGVGFIILALNQFSLMVIVLGVGVARYRHSNSTLVKVLYRDGVFYYVFLFLVSAAEVVVLLLAPSELSDLLTT</sequence>
<feature type="transmembrane region" description="Helical" evidence="1">
    <location>
        <begin position="96"/>
        <end position="120"/>
    </location>
</feature>
<dbReference type="Pfam" id="PF20151">
    <property type="entry name" value="DUF6533"/>
    <property type="match status" value="1"/>
</dbReference>
<feature type="transmembrane region" description="Helical" evidence="1">
    <location>
        <begin position="216"/>
        <end position="236"/>
    </location>
</feature>